<dbReference type="AlphaFoldDB" id="A0AAD6UU20"/>
<feature type="transmembrane region" description="Helical" evidence="1">
    <location>
        <begin position="269"/>
        <end position="292"/>
    </location>
</feature>
<organism evidence="2 3">
    <name type="scientific">Mycena pura</name>
    <dbReference type="NCBI Taxonomy" id="153505"/>
    <lineage>
        <taxon>Eukaryota</taxon>
        <taxon>Fungi</taxon>
        <taxon>Dikarya</taxon>
        <taxon>Basidiomycota</taxon>
        <taxon>Agaricomycotina</taxon>
        <taxon>Agaricomycetes</taxon>
        <taxon>Agaricomycetidae</taxon>
        <taxon>Agaricales</taxon>
        <taxon>Marasmiineae</taxon>
        <taxon>Mycenaceae</taxon>
        <taxon>Mycena</taxon>
    </lineage>
</organism>
<feature type="transmembrane region" description="Helical" evidence="1">
    <location>
        <begin position="235"/>
        <end position="257"/>
    </location>
</feature>
<reference evidence="2" key="1">
    <citation type="submission" date="2023-03" db="EMBL/GenBank/DDBJ databases">
        <title>Massive genome expansion in bonnet fungi (Mycena s.s.) driven by repeated elements and novel gene families across ecological guilds.</title>
        <authorList>
            <consortium name="Lawrence Berkeley National Laboratory"/>
            <person name="Harder C.B."/>
            <person name="Miyauchi S."/>
            <person name="Viragh M."/>
            <person name="Kuo A."/>
            <person name="Thoen E."/>
            <person name="Andreopoulos B."/>
            <person name="Lu D."/>
            <person name="Skrede I."/>
            <person name="Drula E."/>
            <person name="Henrissat B."/>
            <person name="Morin E."/>
            <person name="Kohler A."/>
            <person name="Barry K."/>
            <person name="LaButti K."/>
            <person name="Morin E."/>
            <person name="Salamov A."/>
            <person name="Lipzen A."/>
            <person name="Mereny Z."/>
            <person name="Hegedus B."/>
            <person name="Baldrian P."/>
            <person name="Stursova M."/>
            <person name="Weitz H."/>
            <person name="Taylor A."/>
            <person name="Grigoriev I.V."/>
            <person name="Nagy L.G."/>
            <person name="Martin F."/>
            <person name="Kauserud H."/>
        </authorList>
    </citation>
    <scope>NUCLEOTIDE SEQUENCE</scope>
    <source>
        <strain evidence="2">9144</strain>
    </source>
</reference>
<feature type="transmembrane region" description="Helical" evidence="1">
    <location>
        <begin position="192"/>
        <end position="214"/>
    </location>
</feature>
<gene>
    <name evidence="2" type="ORF">GGX14DRAFT_475760</name>
</gene>
<comment type="caution">
    <text evidence="2">The sequence shown here is derived from an EMBL/GenBank/DDBJ whole genome shotgun (WGS) entry which is preliminary data.</text>
</comment>
<dbReference type="Proteomes" id="UP001219525">
    <property type="component" value="Unassembled WGS sequence"/>
</dbReference>
<protein>
    <submittedName>
        <fullName evidence="2">Uncharacterized protein</fullName>
    </submittedName>
</protein>
<proteinExistence type="predicted"/>
<evidence type="ECO:0000313" key="2">
    <source>
        <dbReference type="EMBL" id="KAJ7194665.1"/>
    </source>
</evidence>
<feature type="transmembrane region" description="Helical" evidence="1">
    <location>
        <begin position="148"/>
        <end position="172"/>
    </location>
</feature>
<feature type="transmembrane region" description="Helical" evidence="1">
    <location>
        <begin position="33"/>
        <end position="51"/>
    </location>
</feature>
<keyword evidence="3" id="KW-1185">Reference proteome</keyword>
<sequence length="362" mass="40175">MPLAALTEQQVQLHATNLANTANFRVFPILVETVLYAIFTVLIITSSNILIARGLNSHLGKTMFSVTLVMYALSTYDWAVDVHLLRDELQVLLPADLMQPPPDHARRIAVNTALHISQSIANNICTMLSDIVVCWRVYVVYGRNKSVLAMAATLLTLLCTGIITCNLTQIGQGFPGITNLHRLVPKQLQIDVVTLMLSALVNIWATGMIGLKAWRCRRNIRHYLKDTTRRTFTEGVLALFAETGTVYTILWILKNIIIIPSVEPTSYTYYASVVMFQMTGMYPTLIIILVALRKSHLETQFTTYDGASTKNDDIVFASHPSSGTWSSARRENKKQAGVLVSRVLDSRTELGSQEGDKSSGSV</sequence>
<accession>A0AAD6UU20</accession>
<keyword evidence="1" id="KW-1133">Transmembrane helix</keyword>
<evidence type="ECO:0000313" key="3">
    <source>
        <dbReference type="Proteomes" id="UP001219525"/>
    </source>
</evidence>
<keyword evidence="1" id="KW-0812">Transmembrane</keyword>
<dbReference type="EMBL" id="JARJCW010000096">
    <property type="protein sequence ID" value="KAJ7194665.1"/>
    <property type="molecule type" value="Genomic_DNA"/>
</dbReference>
<name>A0AAD6UU20_9AGAR</name>
<keyword evidence="1" id="KW-0472">Membrane</keyword>
<evidence type="ECO:0000256" key="1">
    <source>
        <dbReference type="SAM" id="Phobius"/>
    </source>
</evidence>